<comment type="similarity">
    <text evidence="1">Belongs to the transglycosylase family. Rpf subfamily.</text>
</comment>
<evidence type="ECO:0000256" key="4">
    <source>
        <dbReference type="SAM" id="MobiDB-lite"/>
    </source>
</evidence>
<feature type="region of interest" description="Disordered" evidence="4">
    <location>
        <begin position="253"/>
        <end position="292"/>
    </location>
</feature>
<dbReference type="CDD" id="cd13925">
    <property type="entry name" value="RPF"/>
    <property type="match status" value="1"/>
</dbReference>
<sequence length="374" mass="39068">MNFHPSRKAVIASAAVAAFAVTGIAGTSVATSFRDVTLEVDGVSIPVSGFMGKVSDVLSTAGVEVSPHDLVAPSLQEGVTNGQTVVVRRAQRYLVDINGVSTPTWSTATDINNLMNQVGTTGAVIAADRSTSRATLPALTATGNIRVIADGQTHTVDAREGTDASDLLQQAGVQVSPLDRVTFSSDDQGVFLKVTRVQRGTEEREETLAKEVEEQEDSSLAKGTKRVVQEGSDGSIKRSFYVERRDGQEVVSQMLSENRTEPVKKIVKVGTKETTSASSSSNSGSSASSSSATVSGDGVWAALARCESGGNPATNTGNGYYGLYQFSASTWRAMGGTGLPSEASAAEQTQRAQALQARSGWGQWPACARALGLL</sequence>
<keyword evidence="3 7" id="KW-0378">Hydrolase</keyword>
<dbReference type="InterPro" id="IPR010618">
    <property type="entry name" value="RPF"/>
</dbReference>
<feature type="region of interest" description="Disordered" evidence="4">
    <location>
        <begin position="199"/>
        <end position="228"/>
    </location>
</feature>
<dbReference type="Gene3D" id="2.20.230.10">
    <property type="entry name" value="Resuscitation-promoting factor rpfb"/>
    <property type="match status" value="1"/>
</dbReference>
<evidence type="ECO:0000313" key="7">
    <source>
        <dbReference type="EMBL" id="VYS73104.1"/>
    </source>
</evidence>
<dbReference type="AlphaFoldDB" id="A0A6N2QX01"/>
<dbReference type="SUPFAM" id="SSF53955">
    <property type="entry name" value="Lysozyme-like"/>
    <property type="match status" value="1"/>
</dbReference>
<protein>
    <submittedName>
        <fullName evidence="7">Resuscitation-promoting factor Rpf2</fullName>
        <ecNumber evidence="7">3.-.-.-</ecNumber>
    </submittedName>
</protein>
<dbReference type="Pfam" id="PF03990">
    <property type="entry name" value="DUF348"/>
    <property type="match status" value="2"/>
</dbReference>
<keyword evidence="2 5" id="KW-0732">Signal</keyword>
<name>A0A6N2QX01_9ACTO</name>
<dbReference type="Pfam" id="PF07501">
    <property type="entry name" value="G5"/>
    <property type="match status" value="1"/>
</dbReference>
<dbReference type="PROSITE" id="PS51109">
    <property type="entry name" value="G5"/>
    <property type="match status" value="1"/>
</dbReference>
<dbReference type="InterPro" id="IPR007137">
    <property type="entry name" value="DUF348"/>
</dbReference>
<gene>
    <name evidence="7" type="primary">rpf2_1</name>
    <name evidence="7" type="ORF">AOLFYP35_00065</name>
</gene>
<dbReference type="Pfam" id="PF06737">
    <property type="entry name" value="Transglycosylas"/>
    <property type="match status" value="1"/>
</dbReference>
<feature type="chain" id="PRO_5039334137" evidence="5">
    <location>
        <begin position="21"/>
        <end position="374"/>
    </location>
</feature>
<evidence type="ECO:0000256" key="1">
    <source>
        <dbReference type="ARBA" id="ARBA00010830"/>
    </source>
</evidence>
<feature type="compositionally biased region" description="Basic and acidic residues" evidence="4">
    <location>
        <begin position="199"/>
        <end position="212"/>
    </location>
</feature>
<feature type="compositionally biased region" description="Low complexity" evidence="4">
    <location>
        <begin position="274"/>
        <end position="292"/>
    </location>
</feature>
<dbReference type="EMBL" id="CACRSM010000001">
    <property type="protein sequence ID" value="VYS73104.1"/>
    <property type="molecule type" value="Genomic_DNA"/>
</dbReference>
<reference evidence="7" key="1">
    <citation type="submission" date="2019-11" db="EMBL/GenBank/DDBJ databases">
        <authorList>
            <person name="Feng L."/>
        </authorList>
    </citation>
    <scope>NUCLEOTIDE SEQUENCE</scope>
    <source>
        <strain evidence="7">AodontolyticusLFYP35</strain>
    </source>
</reference>
<evidence type="ECO:0000256" key="3">
    <source>
        <dbReference type="ARBA" id="ARBA00022801"/>
    </source>
</evidence>
<dbReference type="Gene3D" id="1.10.530.10">
    <property type="match status" value="1"/>
</dbReference>
<proteinExistence type="inferred from homology"/>
<feature type="signal peptide" evidence="5">
    <location>
        <begin position="1"/>
        <end position="20"/>
    </location>
</feature>
<evidence type="ECO:0000259" key="6">
    <source>
        <dbReference type="PROSITE" id="PS51109"/>
    </source>
</evidence>
<dbReference type="GO" id="GO:0016787">
    <property type="term" value="F:hydrolase activity"/>
    <property type="evidence" value="ECO:0007669"/>
    <property type="project" value="UniProtKB-KW"/>
</dbReference>
<evidence type="ECO:0000256" key="2">
    <source>
        <dbReference type="ARBA" id="ARBA00022729"/>
    </source>
</evidence>
<dbReference type="EC" id="3.-.-.-" evidence="7"/>
<feature type="domain" description="G5" evidence="6">
    <location>
        <begin position="194"/>
        <end position="273"/>
    </location>
</feature>
<dbReference type="InterPro" id="IPR011098">
    <property type="entry name" value="G5_dom"/>
</dbReference>
<organism evidence="7">
    <name type="scientific">Schaalia odontolytica</name>
    <dbReference type="NCBI Taxonomy" id="1660"/>
    <lineage>
        <taxon>Bacteria</taxon>
        <taxon>Bacillati</taxon>
        <taxon>Actinomycetota</taxon>
        <taxon>Actinomycetes</taxon>
        <taxon>Actinomycetales</taxon>
        <taxon>Actinomycetaceae</taxon>
        <taxon>Schaalia</taxon>
    </lineage>
</organism>
<dbReference type="SMART" id="SM01208">
    <property type="entry name" value="G5"/>
    <property type="match status" value="1"/>
</dbReference>
<accession>A0A6N2QX01</accession>
<dbReference type="InterPro" id="IPR023346">
    <property type="entry name" value="Lysozyme-like_dom_sf"/>
</dbReference>
<evidence type="ECO:0000256" key="5">
    <source>
        <dbReference type="SAM" id="SignalP"/>
    </source>
</evidence>